<organism evidence="2 3">
    <name type="scientific">Scylla paramamosain</name>
    <name type="common">Mud crab</name>
    <dbReference type="NCBI Taxonomy" id="85552"/>
    <lineage>
        <taxon>Eukaryota</taxon>
        <taxon>Metazoa</taxon>
        <taxon>Ecdysozoa</taxon>
        <taxon>Arthropoda</taxon>
        <taxon>Crustacea</taxon>
        <taxon>Multicrustacea</taxon>
        <taxon>Malacostraca</taxon>
        <taxon>Eumalacostraca</taxon>
        <taxon>Eucarida</taxon>
        <taxon>Decapoda</taxon>
        <taxon>Pleocyemata</taxon>
        <taxon>Brachyura</taxon>
        <taxon>Eubrachyura</taxon>
        <taxon>Portunoidea</taxon>
        <taxon>Portunidae</taxon>
        <taxon>Portuninae</taxon>
        <taxon>Scylla</taxon>
    </lineage>
</organism>
<reference evidence="2 3" key="1">
    <citation type="submission" date="2023-03" db="EMBL/GenBank/DDBJ databases">
        <title>High-quality genome of Scylla paramamosain provides insights in environmental adaptation.</title>
        <authorList>
            <person name="Zhang L."/>
        </authorList>
    </citation>
    <scope>NUCLEOTIDE SEQUENCE [LARGE SCALE GENOMIC DNA]</scope>
    <source>
        <strain evidence="2">LZ_2023a</strain>
        <tissue evidence="2">Muscle</tissue>
    </source>
</reference>
<dbReference type="Proteomes" id="UP001487740">
    <property type="component" value="Unassembled WGS sequence"/>
</dbReference>
<dbReference type="EMBL" id="JARAKH010000038">
    <property type="protein sequence ID" value="KAK8382953.1"/>
    <property type="molecule type" value="Genomic_DNA"/>
</dbReference>
<evidence type="ECO:0000256" key="1">
    <source>
        <dbReference type="SAM" id="MobiDB-lite"/>
    </source>
</evidence>
<protein>
    <submittedName>
        <fullName evidence="2">Uncharacterized protein</fullName>
    </submittedName>
</protein>
<feature type="region of interest" description="Disordered" evidence="1">
    <location>
        <begin position="1"/>
        <end position="55"/>
    </location>
</feature>
<comment type="caution">
    <text evidence="2">The sequence shown here is derived from an EMBL/GenBank/DDBJ whole genome shotgun (WGS) entry which is preliminary data.</text>
</comment>
<feature type="region of interest" description="Disordered" evidence="1">
    <location>
        <begin position="68"/>
        <end position="115"/>
    </location>
</feature>
<proteinExistence type="predicted"/>
<name>A0AAW0T6W3_SCYPA</name>
<dbReference type="AlphaFoldDB" id="A0AAW0T6W3"/>
<feature type="compositionally biased region" description="Basic and acidic residues" evidence="1">
    <location>
        <begin position="78"/>
        <end position="115"/>
    </location>
</feature>
<keyword evidence="3" id="KW-1185">Reference proteome</keyword>
<sequence>MSPLAPPRLASPRLASPRLTPSHPTSSPLPLRSDVGAASPHARDTGGFVGTTTRQKCAEGVVFPMKGGGMSHYTCRGPEPERTGRGVRREERGEGRAEDGSRAGGTRREKLGCGREYEDEKEDVQEACDVLLVNECGPFEGVRVMGRRGGARVSLR</sequence>
<gene>
    <name evidence="2" type="ORF">O3P69_011483</name>
</gene>
<accession>A0AAW0T6W3</accession>
<evidence type="ECO:0000313" key="2">
    <source>
        <dbReference type="EMBL" id="KAK8382953.1"/>
    </source>
</evidence>
<evidence type="ECO:0000313" key="3">
    <source>
        <dbReference type="Proteomes" id="UP001487740"/>
    </source>
</evidence>
<feature type="compositionally biased region" description="Low complexity" evidence="1">
    <location>
        <begin position="7"/>
        <end position="33"/>
    </location>
</feature>